<keyword evidence="3" id="KW-1185">Reference proteome</keyword>
<dbReference type="InterPro" id="IPR048020">
    <property type="entry name" value="Transpos_IS3"/>
</dbReference>
<dbReference type="InterPro" id="IPR001584">
    <property type="entry name" value="Integrase_cat-core"/>
</dbReference>
<dbReference type="AlphaFoldDB" id="A0A918TWU8"/>
<reference evidence="2" key="2">
    <citation type="submission" date="2020-09" db="EMBL/GenBank/DDBJ databases">
        <authorList>
            <person name="Sun Q."/>
            <person name="Kim S."/>
        </authorList>
    </citation>
    <scope>NUCLEOTIDE SEQUENCE</scope>
    <source>
        <strain evidence="2">KCTC 23310</strain>
    </source>
</reference>
<dbReference type="Gene3D" id="3.30.420.10">
    <property type="entry name" value="Ribonuclease H-like superfamily/Ribonuclease H"/>
    <property type="match status" value="1"/>
</dbReference>
<dbReference type="InterPro" id="IPR012337">
    <property type="entry name" value="RNaseH-like_sf"/>
</dbReference>
<dbReference type="InterPro" id="IPR036397">
    <property type="entry name" value="RNaseH_sf"/>
</dbReference>
<comment type="caution">
    <text evidence="2">The sequence shown here is derived from an EMBL/GenBank/DDBJ whole genome shotgun (WGS) entry which is preliminary data.</text>
</comment>
<accession>A0A918TWU8</accession>
<protein>
    <submittedName>
        <fullName evidence="2">Transposase</fullName>
    </submittedName>
</protein>
<dbReference type="GO" id="GO:0015074">
    <property type="term" value="P:DNA integration"/>
    <property type="evidence" value="ECO:0007669"/>
    <property type="project" value="InterPro"/>
</dbReference>
<dbReference type="InterPro" id="IPR050900">
    <property type="entry name" value="Transposase_IS3/IS150/IS904"/>
</dbReference>
<proteinExistence type="predicted"/>
<evidence type="ECO:0000313" key="2">
    <source>
        <dbReference type="EMBL" id="GHC66485.1"/>
    </source>
</evidence>
<feature type="domain" description="Integrase catalytic" evidence="1">
    <location>
        <begin position="107"/>
        <end position="267"/>
    </location>
</feature>
<dbReference type="PANTHER" id="PTHR46889">
    <property type="entry name" value="TRANSPOSASE INSF FOR INSERTION SEQUENCE IS3B-RELATED"/>
    <property type="match status" value="1"/>
</dbReference>
<dbReference type="Pfam" id="PF00665">
    <property type="entry name" value="rve"/>
    <property type="match status" value="1"/>
</dbReference>
<gene>
    <name evidence="2" type="ORF">GCM10007315_34060</name>
</gene>
<organism evidence="2 3">
    <name type="scientific">Neogemmobacter tilapiae</name>
    <dbReference type="NCBI Taxonomy" id="875041"/>
    <lineage>
        <taxon>Bacteria</taxon>
        <taxon>Pseudomonadati</taxon>
        <taxon>Pseudomonadota</taxon>
        <taxon>Alphaproteobacteria</taxon>
        <taxon>Rhodobacterales</taxon>
        <taxon>Paracoccaceae</taxon>
        <taxon>Neogemmobacter</taxon>
    </lineage>
</organism>
<dbReference type="NCBIfam" id="NF033516">
    <property type="entry name" value="transpos_IS3"/>
    <property type="match status" value="1"/>
</dbReference>
<sequence length="277" mass="32219">MIEKNHPSLSARAQCRLLSIARSSFYYELMGETAMNLDLMVVIDKQFLETPFYGVQQMTWHLQNEGHAVNYKRIRRLMRLMPIYQRPDTSKPAKGHKTYPYLLGGLRVERPNQVWCADITYLPMRRGFLYLVAIMDWHTRKVLAWRISNTLEADFCVEALNEAIHKFGPPEIMNTDQGSQFTSFAWTDRLKRVGTRISMDGKGRCLDNIFIERLWRSLKYECVYLHAWETGSQAKAGVGRWITFYNHQRPHAAHGGQAPAVVYFNKIETDQRVQAVA</sequence>
<dbReference type="InterPro" id="IPR025948">
    <property type="entry name" value="HTH-like_dom"/>
</dbReference>
<dbReference type="GO" id="GO:0003676">
    <property type="term" value="F:nucleic acid binding"/>
    <property type="evidence" value="ECO:0007669"/>
    <property type="project" value="InterPro"/>
</dbReference>
<dbReference type="PROSITE" id="PS50994">
    <property type="entry name" value="INTEGRASE"/>
    <property type="match status" value="1"/>
</dbReference>
<dbReference type="EMBL" id="BMYJ01000014">
    <property type="protein sequence ID" value="GHC66485.1"/>
    <property type="molecule type" value="Genomic_DNA"/>
</dbReference>
<dbReference type="PANTHER" id="PTHR46889:SF4">
    <property type="entry name" value="TRANSPOSASE INSO FOR INSERTION SEQUENCE ELEMENT IS911B-RELATED"/>
    <property type="match status" value="1"/>
</dbReference>
<dbReference type="SUPFAM" id="SSF53098">
    <property type="entry name" value="Ribonuclease H-like"/>
    <property type="match status" value="1"/>
</dbReference>
<dbReference type="Proteomes" id="UP000638981">
    <property type="component" value="Unassembled WGS sequence"/>
</dbReference>
<reference evidence="2" key="1">
    <citation type="journal article" date="2014" name="Int. J. Syst. Evol. Microbiol.">
        <title>Complete genome sequence of Corynebacterium casei LMG S-19264T (=DSM 44701T), isolated from a smear-ripened cheese.</title>
        <authorList>
            <consortium name="US DOE Joint Genome Institute (JGI-PGF)"/>
            <person name="Walter F."/>
            <person name="Albersmeier A."/>
            <person name="Kalinowski J."/>
            <person name="Ruckert C."/>
        </authorList>
    </citation>
    <scope>NUCLEOTIDE SEQUENCE</scope>
    <source>
        <strain evidence="2">KCTC 23310</strain>
    </source>
</reference>
<dbReference type="Pfam" id="PF13276">
    <property type="entry name" value="HTH_21"/>
    <property type="match status" value="1"/>
</dbReference>
<evidence type="ECO:0000313" key="3">
    <source>
        <dbReference type="Proteomes" id="UP000638981"/>
    </source>
</evidence>
<evidence type="ECO:0000259" key="1">
    <source>
        <dbReference type="PROSITE" id="PS50994"/>
    </source>
</evidence>
<name>A0A918TWU8_9RHOB</name>